<reference evidence="9 10" key="1">
    <citation type="submission" date="2024-10" db="EMBL/GenBank/DDBJ databases">
        <title>The Natural Products Discovery Center: Release of the First 8490 Sequenced Strains for Exploring Actinobacteria Biosynthetic Diversity.</title>
        <authorList>
            <person name="Kalkreuter E."/>
            <person name="Kautsar S.A."/>
            <person name="Yang D."/>
            <person name="Bader C.D."/>
            <person name="Teijaro C.N."/>
            <person name="Fluegel L."/>
            <person name="Davis C.M."/>
            <person name="Simpson J.R."/>
            <person name="Lauterbach L."/>
            <person name="Steele A.D."/>
            <person name="Gui C."/>
            <person name="Meng S."/>
            <person name="Li G."/>
            <person name="Viehrig K."/>
            <person name="Ye F."/>
            <person name="Su P."/>
            <person name="Kiefer A.F."/>
            <person name="Nichols A."/>
            <person name="Cepeda A.J."/>
            <person name="Yan W."/>
            <person name="Fan B."/>
            <person name="Jiang Y."/>
            <person name="Adhikari A."/>
            <person name="Zheng C.-J."/>
            <person name="Schuster L."/>
            <person name="Cowan T.M."/>
            <person name="Smanski M.J."/>
            <person name="Chevrette M.G."/>
            <person name="De Carvalho L.P.S."/>
            <person name="Shen B."/>
        </authorList>
    </citation>
    <scope>NUCLEOTIDE SEQUENCE [LARGE SCALE GENOMIC DNA]</scope>
    <source>
        <strain evidence="9 10">NPDC017990</strain>
    </source>
</reference>
<sequence length="193" mass="21091">MAGTDQQQAKGTAGFLLEMGMLKRAKRSGWWIAGIKDPETIAEHSFRVALIGSVLAMMEGADPARTALLGLWHDTQETRVSDIPHIGRRYLQAAGNEKVTADQVSAAHPAVQAGARQIVNEYENGDSPEVICAHDADKLECLLQAVEYREQGCSNVQPWIDTSLAKLKTASAQNLAEAALTMTSIEWQQTYLR</sequence>
<evidence type="ECO:0000313" key="10">
    <source>
        <dbReference type="Proteomes" id="UP001610818"/>
    </source>
</evidence>
<dbReference type="EMBL" id="JBIRGQ010000012">
    <property type="protein sequence ID" value="MFH8551457.1"/>
    <property type="molecule type" value="Genomic_DNA"/>
</dbReference>
<dbReference type="Gene3D" id="1.10.3210.10">
    <property type="entry name" value="Hypothetical protein af1432"/>
    <property type="match status" value="1"/>
</dbReference>
<feature type="domain" description="HD/PDEase" evidence="8">
    <location>
        <begin position="37"/>
        <end position="151"/>
    </location>
</feature>
<evidence type="ECO:0000256" key="7">
    <source>
        <dbReference type="ARBA" id="ARBA00022801"/>
    </source>
</evidence>
<evidence type="ECO:0000256" key="2">
    <source>
        <dbReference type="ARBA" id="ARBA00001936"/>
    </source>
</evidence>
<comment type="catalytic activity">
    <reaction evidence="1">
        <text>a 2'-deoxyribonucleoside 5'-phosphate + H2O = a 2'-deoxyribonucleoside + phosphate</text>
        <dbReference type="Rhea" id="RHEA:36167"/>
        <dbReference type="ChEBI" id="CHEBI:15377"/>
        <dbReference type="ChEBI" id="CHEBI:18274"/>
        <dbReference type="ChEBI" id="CHEBI:43474"/>
        <dbReference type="ChEBI" id="CHEBI:65317"/>
        <dbReference type="EC" id="3.1.3.89"/>
    </reaction>
</comment>
<evidence type="ECO:0000259" key="8">
    <source>
        <dbReference type="SMART" id="SM00471"/>
    </source>
</evidence>
<dbReference type="PANTHER" id="PTHR11845:SF13">
    <property type="entry name" value="5'-DEOXYNUCLEOTIDASE HDDC2"/>
    <property type="match status" value="1"/>
</dbReference>
<dbReference type="InterPro" id="IPR003607">
    <property type="entry name" value="HD/PDEase_dom"/>
</dbReference>
<evidence type="ECO:0000256" key="6">
    <source>
        <dbReference type="ARBA" id="ARBA00022723"/>
    </source>
</evidence>
<dbReference type="Proteomes" id="UP001610818">
    <property type="component" value="Unassembled WGS sequence"/>
</dbReference>
<evidence type="ECO:0000256" key="3">
    <source>
        <dbReference type="ARBA" id="ARBA00001941"/>
    </source>
</evidence>
<dbReference type="RefSeq" id="WP_397718393.1">
    <property type="nucleotide sequence ID" value="NZ_JBIRGN010000012.1"/>
</dbReference>
<proteinExistence type="predicted"/>
<comment type="caution">
    <text evidence="9">The sequence shown here is derived from an EMBL/GenBank/DDBJ whole genome shotgun (WGS) entry which is preliminary data.</text>
</comment>
<gene>
    <name evidence="9" type="ORF">ACH4F9_41385</name>
</gene>
<dbReference type="PANTHER" id="PTHR11845">
    <property type="entry name" value="5'-DEOXYNUCLEOTIDASE HDDC2"/>
    <property type="match status" value="1"/>
</dbReference>
<dbReference type="Pfam" id="PF13023">
    <property type="entry name" value="HD_3"/>
    <property type="match status" value="1"/>
</dbReference>
<evidence type="ECO:0000256" key="4">
    <source>
        <dbReference type="ARBA" id="ARBA00011738"/>
    </source>
</evidence>
<comment type="cofactor">
    <cofactor evidence="3">
        <name>Co(2+)</name>
        <dbReference type="ChEBI" id="CHEBI:48828"/>
    </cofactor>
</comment>
<dbReference type="SMART" id="SM00471">
    <property type="entry name" value="HDc"/>
    <property type="match status" value="1"/>
</dbReference>
<name>A0ABW7R2E9_9ACTN</name>
<keyword evidence="10" id="KW-1185">Reference proteome</keyword>
<dbReference type="EC" id="3.1.3.89" evidence="5"/>
<evidence type="ECO:0000256" key="1">
    <source>
        <dbReference type="ARBA" id="ARBA00001638"/>
    </source>
</evidence>
<keyword evidence="7 9" id="KW-0378">Hydrolase</keyword>
<accession>A0ABW7R2E9</accession>
<comment type="cofactor">
    <cofactor evidence="2">
        <name>Mn(2+)</name>
        <dbReference type="ChEBI" id="CHEBI:29035"/>
    </cofactor>
</comment>
<evidence type="ECO:0000256" key="5">
    <source>
        <dbReference type="ARBA" id="ARBA00012964"/>
    </source>
</evidence>
<dbReference type="GO" id="GO:0016787">
    <property type="term" value="F:hydrolase activity"/>
    <property type="evidence" value="ECO:0007669"/>
    <property type="project" value="UniProtKB-KW"/>
</dbReference>
<comment type="subunit">
    <text evidence="4">Homodimer.</text>
</comment>
<organism evidence="9 10">
    <name type="scientific">Streptomyces longisporoflavus</name>
    <dbReference type="NCBI Taxonomy" id="28044"/>
    <lineage>
        <taxon>Bacteria</taxon>
        <taxon>Bacillati</taxon>
        <taxon>Actinomycetota</taxon>
        <taxon>Actinomycetes</taxon>
        <taxon>Kitasatosporales</taxon>
        <taxon>Streptomycetaceae</taxon>
        <taxon>Streptomyces</taxon>
    </lineage>
</organism>
<dbReference type="InterPro" id="IPR006674">
    <property type="entry name" value="HD_domain"/>
</dbReference>
<dbReference type="SUPFAM" id="SSF109604">
    <property type="entry name" value="HD-domain/PDEase-like"/>
    <property type="match status" value="1"/>
</dbReference>
<protein>
    <recommendedName>
        <fullName evidence="5">5'-deoxynucleotidase</fullName>
        <ecNumber evidence="5">3.1.3.89</ecNumber>
    </recommendedName>
</protein>
<evidence type="ECO:0000313" key="9">
    <source>
        <dbReference type="EMBL" id="MFH8551457.1"/>
    </source>
</evidence>
<dbReference type="InterPro" id="IPR039356">
    <property type="entry name" value="YfbR/HDDC2"/>
</dbReference>
<keyword evidence="6" id="KW-0479">Metal-binding</keyword>